<reference evidence="1 2" key="1">
    <citation type="submission" date="2018-08" db="EMBL/GenBank/DDBJ databases">
        <authorList>
            <person name="Muller C M."/>
        </authorList>
    </citation>
    <scope>NUCLEOTIDE SEQUENCE [LARGE SCALE GENOMIC DNA]</scope>
</reference>
<accession>A0A9X9MET9</accession>
<evidence type="ECO:0000313" key="1">
    <source>
        <dbReference type="EMBL" id="VDB83618.1"/>
    </source>
</evidence>
<dbReference type="Proteomes" id="UP000324639">
    <property type="component" value="Chromosome Bgt_-05"/>
</dbReference>
<dbReference type="EMBL" id="LR026988">
    <property type="protein sequence ID" value="VDB83618.1"/>
    <property type="molecule type" value="Genomic_DNA"/>
</dbReference>
<sequence>MSRCDCPSKWWKTSISIKYLRRDH</sequence>
<name>A0A9X9MET9_BLUGR</name>
<protein>
    <submittedName>
        <fullName evidence="1">Bgt-51700</fullName>
    </submittedName>
</protein>
<gene>
    <name evidence="1" type="ORF">BGT96224V316_LOCUS2813</name>
</gene>
<dbReference type="AlphaFoldDB" id="A0A9X9MET9"/>
<organism evidence="1 2">
    <name type="scientific">Blumeria graminis f. sp. tritici</name>
    <dbReference type="NCBI Taxonomy" id="62690"/>
    <lineage>
        <taxon>Eukaryota</taxon>
        <taxon>Fungi</taxon>
        <taxon>Dikarya</taxon>
        <taxon>Ascomycota</taxon>
        <taxon>Pezizomycotina</taxon>
        <taxon>Leotiomycetes</taxon>
        <taxon>Erysiphales</taxon>
        <taxon>Erysiphaceae</taxon>
        <taxon>Blumeria</taxon>
    </lineage>
</organism>
<evidence type="ECO:0000313" key="2">
    <source>
        <dbReference type="Proteomes" id="UP000324639"/>
    </source>
</evidence>
<proteinExistence type="predicted"/>
<keyword evidence="2" id="KW-1185">Reference proteome</keyword>